<keyword evidence="1" id="KW-0547">Nucleotide-binding</keyword>
<accession>A0ABV8G0B0</accession>
<comment type="caution">
    <text evidence="1">The sequence shown here is derived from an EMBL/GenBank/DDBJ whole genome shotgun (WGS) entry which is preliminary data.</text>
</comment>
<dbReference type="Gene3D" id="3.40.50.300">
    <property type="entry name" value="P-loop containing nucleotide triphosphate hydrolases"/>
    <property type="match status" value="1"/>
</dbReference>
<dbReference type="PANTHER" id="PTHR47691">
    <property type="entry name" value="REGULATOR-RELATED"/>
    <property type="match status" value="1"/>
</dbReference>
<dbReference type="SUPFAM" id="SSF48452">
    <property type="entry name" value="TPR-like"/>
    <property type="match status" value="1"/>
</dbReference>
<organism evidence="1 2">
    <name type="scientific">Nonomuraea purpurea</name>
    <dbReference type="NCBI Taxonomy" id="1849276"/>
    <lineage>
        <taxon>Bacteria</taxon>
        <taxon>Bacillati</taxon>
        <taxon>Actinomycetota</taxon>
        <taxon>Actinomycetes</taxon>
        <taxon>Streptosporangiales</taxon>
        <taxon>Streptosporangiaceae</taxon>
        <taxon>Nonomuraea</taxon>
    </lineage>
</organism>
<evidence type="ECO:0000313" key="1">
    <source>
        <dbReference type="EMBL" id="MFC4005847.1"/>
    </source>
</evidence>
<dbReference type="GO" id="GO:0005524">
    <property type="term" value="F:ATP binding"/>
    <property type="evidence" value="ECO:0007669"/>
    <property type="project" value="UniProtKB-KW"/>
</dbReference>
<keyword evidence="2" id="KW-1185">Reference proteome</keyword>
<dbReference type="Proteomes" id="UP001595851">
    <property type="component" value="Unassembled WGS sequence"/>
</dbReference>
<gene>
    <name evidence="1" type="ORF">ACFOY2_01340</name>
</gene>
<dbReference type="PANTHER" id="PTHR47691:SF3">
    <property type="entry name" value="HTH-TYPE TRANSCRIPTIONAL REGULATOR RV0890C-RELATED"/>
    <property type="match status" value="1"/>
</dbReference>
<dbReference type="EMBL" id="JBHSBI010000001">
    <property type="protein sequence ID" value="MFC4005847.1"/>
    <property type="molecule type" value="Genomic_DNA"/>
</dbReference>
<evidence type="ECO:0000313" key="2">
    <source>
        <dbReference type="Proteomes" id="UP001595851"/>
    </source>
</evidence>
<dbReference type="InterPro" id="IPR011990">
    <property type="entry name" value="TPR-like_helical_dom_sf"/>
</dbReference>
<dbReference type="Gene3D" id="1.25.40.10">
    <property type="entry name" value="Tetratricopeptide repeat domain"/>
    <property type="match status" value="1"/>
</dbReference>
<name>A0ABV8G0B0_9ACTN</name>
<dbReference type="PRINTS" id="PR00364">
    <property type="entry name" value="DISEASERSIST"/>
</dbReference>
<protein>
    <submittedName>
        <fullName evidence="1">ATP-binding protein</fullName>
    </submittedName>
</protein>
<reference evidence="2" key="1">
    <citation type="journal article" date="2019" name="Int. J. Syst. Evol. Microbiol.">
        <title>The Global Catalogue of Microorganisms (GCM) 10K type strain sequencing project: providing services to taxonomists for standard genome sequencing and annotation.</title>
        <authorList>
            <consortium name="The Broad Institute Genomics Platform"/>
            <consortium name="The Broad Institute Genome Sequencing Center for Infectious Disease"/>
            <person name="Wu L."/>
            <person name="Ma J."/>
        </authorList>
    </citation>
    <scope>NUCLEOTIDE SEQUENCE [LARGE SCALE GENOMIC DNA]</scope>
    <source>
        <strain evidence="2">TBRC 1276</strain>
    </source>
</reference>
<proteinExistence type="predicted"/>
<keyword evidence="1" id="KW-0067">ATP-binding</keyword>
<sequence>MAIAMKGKWQAGNLSPEPTSLIGRQDELGRIRRACRDARLVTLTGVGGVGKTRLALRAAADMRPGGGAWLVELSALDDGTLLPHAIAEALRLTDQTSRPMAEVLAEHLCNREVLVVLDSCEHLTAACAAMVETLIEAVPGLRVLATSRRPLGVSGELVIEVGPLPVPAEDATTPGGGDAVALLAERAAEIVPEFELAEHNRQAAVRLCRRLEGLPLAIELAAARVCEFPIELMVARLTDPSRGGGEPLRVAVEWSHELCEPAERLLWARLSVFAGDFDVEAARSVCADERVPEADIGLLLDALAGEAILTWLPTGAGERYRMRDTLREYGAARLRDLGEQERFRQRHREHYASLATRGAALWLGPGQISWYDRMIGEHANLRTALETALGGPDGQTAADFAGKLAFFWYGCGYAKEGRSYLRRALAMDVKPGPVLLQALWADGLLAAHHGDADGAEARAAEIAEIAAEDDPYAIRCAGALRAAAGMVRGDSARTMAESEHAFRARWSGEEPSIAMLLALLCRGHACTVDGRFEEALAVFDDLRTLCDQRGEVLTRSHGDLLRGYAELAGGRFDAAIVYGQAALRVKRRLRDGFGIGLTVDLLALAAGAAGRAERAARLFGLARRIWSTHGLTQANVPVWVAARKACERQTRDTLGDDAYHAAFCTGFDREIDAGLAYALEPEGEGRPNNGSPM</sequence>
<dbReference type="InterPro" id="IPR027417">
    <property type="entry name" value="P-loop_NTPase"/>
</dbReference>
<dbReference type="RefSeq" id="WP_379526015.1">
    <property type="nucleotide sequence ID" value="NZ_JBHSBI010000001.1"/>
</dbReference>
<dbReference type="SUPFAM" id="SSF52540">
    <property type="entry name" value="P-loop containing nucleoside triphosphate hydrolases"/>
    <property type="match status" value="1"/>
</dbReference>